<dbReference type="PANTHER" id="PTHR33443">
    <property type="entry name" value="ZGC:112980"/>
    <property type="match status" value="1"/>
</dbReference>
<organism evidence="1 2">
    <name type="scientific">Dipteronia sinensis</name>
    <dbReference type="NCBI Taxonomy" id="43782"/>
    <lineage>
        <taxon>Eukaryota</taxon>
        <taxon>Viridiplantae</taxon>
        <taxon>Streptophyta</taxon>
        <taxon>Embryophyta</taxon>
        <taxon>Tracheophyta</taxon>
        <taxon>Spermatophyta</taxon>
        <taxon>Magnoliopsida</taxon>
        <taxon>eudicotyledons</taxon>
        <taxon>Gunneridae</taxon>
        <taxon>Pentapetalae</taxon>
        <taxon>rosids</taxon>
        <taxon>malvids</taxon>
        <taxon>Sapindales</taxon>
        <taxon>Sapindaceae</taxon>
        <taxon>Hippocastanoideae</taxon>
        <taxon>Acereae</taxon>
        <taxon>Dipteronia</taxon>
    </lineage>
</organism>
<reference evidence="1" key="1">
    <citation type="journal article" date="2023" name="Plant J.">
        <title>Genome sequences and population genomics provide insights into the demographic history, inbreeding, and mutation load of two 'living fossil' tree species of Dipteronia.</title>
        <authorList>
            <person name="Feng Y."/>
            <person name="Comes H.P."/>
            <person name="Chen J."/>
            <person name="Zhu S."/>
            <person name="Lu R."/>
            <person name="Zhang X."/>
            <person name="Li P."/>
            <person name="Qiu J."/>
            <person name="Olsen K.M."/>
            <person name="Qiu Y."/>
        </authorList>
    </citation>
    <scope>NUCLEOTIDE SEQUENCE</scope>
    <source>
        <strain evidence="1">NBL</strain>
    </source>
</reference>
<keyword evidence="2" id="KW-1185">Reference proteome</keyword>
<evidence type="ECO:0000313" key="1">
    <source>
        <dbReference type="EMBL" id="KAK3230059.1"/>
    </source>
</evidence>
<protein>
    <submittedName>
        <fullName evidence="1">Uncharacterized protein</fullName>
    </submittedName>
</protein>
<gene>
    <name evidence="1" type="ORF">Dsin_001940</name>
</gene>
<dbReference type="EMBL" id="JANJYJ010000001">
    <property type="protein sequence ID" value="KAK3230059.1"/>
    <property type="molecule type" value="Genomic_DNA"/>
</dbReference>
<sequence>MNENDIIEVIDITSPPSPCNSSPLRPIFCLKKNADMKRFEEIDDCFVLDFDPYNDTINLHDPQNTTHVHGGRGDNDKEDICIIAEKGQVPCRDYPHPRNLCYKFPFNTSLHSDHCEQCYCYVCETVAPCNFWSVDGCEEAHCNASEDKCYWTNQRNLKHRSSRPTFGSFYSKLE</sequence>
<proteinExistence type="predicted"/>
<evidence type="ECO:0000313" key="2">
    <source>
        <dbReference type="Proteomes" id="UP001281410"/>
    </source>
</evidence>
<dbReference type="Proteomes" id="UP001281410">
    <property type="component" value="Unassembled WGS sequence"/>
</dbReference>
<dbReference type="PANTHER" id="PTHR33443:SF30">
    <property type="entry name" value="SARCOSINE DEHYDROGENASE-2C PROTEIN"/>
    <property type="match status" value="1"/>
</dbReference>
<accession>A0AAE0B6L2</accession>
<name>A0AAE0B6L2_9ROSI</name>
<dbReference type="InterPro" id="IPR053234">
    <property type="entry name" value="RPM1_Interactor"/>
</dbReference>
<comment type="caution">
    <text evidence="1">The sequence shown here is derived from an EMBL/GenBank/DDBJ whole genome shotgun (WGS) entry which is preliminary data.</text>
</comment>
<dbReference type="AlphaFoldDB" id="A0AAE0B6L2"/>